<reference evidence="1 2" key="2">
    <citation type="journal article" date="2022" name="Mol. Ecol. Resour.">
        <title>The genomes of chicory, endive, great burdock and yacon provide insights into Asteraceae paleo-polyploidization history and plant inulin production.</title>
        <authorList>
            <person name="Fan W."/>
            <person name="Wang S."/>
            <person name="Wang H."/>
            <person name="Wang A."/>
            <person name="Jiang F."/>
            <person name="Liu H."/>
            <person name="Zhao H."/>
            <person name="Xu D."/>
            <person name="Zhang Y."/>
        </authorList>
    </citation>
    <scope>NUCLEOTIDE SEQUENCE [LARGE SCALE GENOMIC DNA]</scope>
    <source>
        <strain evidence="2">cv. Yunnan</strain>
        <tissue evidence="1">Leaves</tissue>
    </source>
</reference>
<reference evidence="2" key="1">
    <citation type="journal article" date="2022" name="Mol. Ecol. Resour.">
        <title>The genomes of chicory, endive, great burdock and yacon provide insights into Asteraceae palaeo-polyploidization history and plant inulin production.</title>
        <authorList>
            <person name="Fan W."/>
            <person name="Wang S."/>
            <person name="Wang H."/>
            <person name="Wang A."/>
            <person name="Jiang F."/>
            <person name="Liu H."/>
            <person name="Zhao H."/>
            <person name="Xu D."/>
            <person name="Zhang Y."/>
        </authorList>
    </citation>
    <scope>NUCLEOTIDE SEQUENCE [LARGE SCALE GENOMIC DNA]</scope>
    <source>
        <strain evidence="2">cv. Yunnan</strain>
    </source>
</reference>
<evidence type="ECO:0000313" key="1">
    <source>
        <dbReference type="EMBL" id="KAI3763247.1"/>
    </source>
</evidence>
<dbReference type="EMBL" id="CM042034">
    <property type="protein sequence ID" value="KAI3763247.1"/>
    <property type="molecule type" value="Genomic_DNA"/>
</dbReference>
<name>A0ACB9EWM2_9ASTR</name>
<protein>
    <submittedName>
        <fullName evidence="1">Uncharacterized protein</fullName>
    </submittedName>
</protein>
<keyword evidence="2" id="KW-1185">Reference proteome</keyword>
<gene>
    <name evidence="1" type="ORF">L1987_53701</name>
</gene>
<comment type="caution">
    <text evidence="1">The sequence shown here is derived from an EMBL/GenBank/DDBJ whole genome shotgun (WGS) entry which is preliminary data.</text>
</comment>
<evidence type="ECO:0000313" key="2">
    <source>
        <dbReference type="Proteomes" id="UP001056120"/>
    </source>
</evidence>
<sequence>MKSIRLAFIFILLCAHFISSLALESKEEKGPVDMNGNSYGREDGVKQDELVLSKAGKGKGAYGGQNDRPPNTNKSKAVSTLLHEPTYMLSIGVSVIITNIILVFCF</sequence>
<proteinExistence type="predicted"/>
<organism evidence="1 2">
    <name type="scientific">Smallanthus sonchifolius</name>
    <dbReference type="NCBI Taxonomy" id="185202"/>
    <lineage>
        <taxon>Eukaryota</taxon>
        <taxon>Viridiplantae</taxon>
        <taxon>Streptophyta</taxon>
        <taxon>Embryophyta</taxon>
        <taxon>Tracheophyta</taxon>
        <taxon>Spermatophyta</taxon>
        <taxon>Magnoliopsida</taxon>
        <taxon>eudicotyledons</taxon>
        <taxon>Gunneridae</taxon>
        <taxon>Pentapetalae</taxon>
        <taxon>asterids</taxon>
        <taxon>campanulids</taxon>
        <taxon>Asterales</taxon>
        <taxon>Asteraceae</taxon>
        <taxon>Asteroideae</taxon>
        <taxon>Heliantheae alliance</taxon>
        <taxon>Millerieae</taxon>
        <taxon>Smallanthus</taxon>
    </lineage>
</organism>
<dbReference type="Proteomes" id="UP001056120">
    <property type="component" value="Linkage Group LG17"/>
</dbReference>
<accession>A0ACB9EWM2</accession>